<protein>
    <submittedName>
        <fullName evidence="1">OsmC family protein</fullName>
    </submittedName>
</protein>
<dbReference type="EMBL" id="JAENHO010000002">
    <property type="protein sequence ID" value="MBL7253853.1"/>
    <property type="molecule type" value="Genomic_DNA"/>
</dbReference>
<dbReference type="SUPFAM" id="SSF82784">
    <property type="entry name" value="OsmC-like"/>
    <property type="match status" value="1"/>
</dbReference>
<proteinExistence type="predicted"/>
<sequence length="137" mass="14379">MDGFAVVVGAGSFRVEGGVRFPHRWTEGGVSVGAEFTGAHLLHLAAAGCVLNDLYREAAELGLRLGGVRVTASGGFDSESWASTGIAYGVELDTSASAEEQAALIERVDRMAEIPRAIRAGAPVRRREGSHRSDEPA</sequence>
<dbReference type="Proteomes" id="UP000598996">
    <property type="component" value="Unassembled WGS sequence"/>
</dbReference>
<reference evidence="1 2" key="1">
    <citation type="submission" date="2021-01" db="EMBL/GenBank/DDBJ databases">
        <title>Actinoplanes sp. nov. LDG1-01 isolated from lichen.</title>
        <authorList>
            <person name="Saeng-In P."/>
            <person name="Phongsopitanun W."/>
            <person name="Kanchanasin P."/>
            <person name="Yuki M."/>
            <person name="Kudo T."/>
            <person name="Ohkuma M."/>
            <person name="Tanasupawat S."/>
        </authorList>
    </citation>
    <scope>NUCLEOTIDE SEQUENCE [LARGE SCALE GENOMIC DNA]</scope>
    <source>
        <strain evidence="1 2">LDG1-01</strain>
    </source>
</reference>
<evidence type="ECO:0000313" key="2">
    <source>
        <dbReference type="Proteomes" id="UP000598996"/>
    </source>
</evidence>
<evidence type="ECO:0000313" key="1">
    <source>
        <dbReference type="EMBL" id="MBL7253853.1"/>
    </source>
</evidence>
<comment type="caution">
    <text evidence="1">The sequence shown here is derived from an EMBL/GenBank/DDBJ whole genome shotgun (WGS) entry which is preliminary data.</text>
</comment>
<dbReference type="InterPro" id="IPR015946">
    <property type="entry name" value="KH_dom-like_a/b"/>
</dbReference>
<dbReference type="RefSeq" id="WP_202990230.1">
    <property type="nucleotide sequence ID" value="NZ_JAENHO010000002.1"/>
</dbReference>
<dbReference type="Pfam" id="PF02566">
    <property type="entry name" value="OsmC"/>
    <property type="match status" value="1"/>
</dbReference>
<dbReference type="Gene3D" id="3.30.300.20">
    <property type="match status" value="1"/>
</dbReference>
<organism evidence="1 2">
    <name type="scientific">Paractinoplanes lichenicola</name>
    <dbReference type="NCBI Taxonomy" id="2802976"/>
    <lineage>
        <taxon>Bacteria</taxon>
        <taxon>Bacillati</taxon>
        <taxon>Actinomycetota</taxon>
        <taxon>Actinomycetes</taxon>
        <taxon>Micromonosporales</taxon>
        <taxon>Micromonosporaceae</taxon>
        <taxon>Paractinoplanes</taxon>
    </lineage>
</organism>
<dbReference type="InterPro" id="IPR003718">
    <property type="entry name" value="OsmC/Ohr_fam"/>
</dbReference>
<name>A0ABS1VGM4_9ACTN</name>
<gene>
    <name evidence="1" type="ORF">JKJ07_05965</name>
</gene>
<accession>A0ABS1VGM4</accession>
<keyword evidence="2" id="KW-1185">Reference proteome</keyword>
<dbReference type="InterPro" id="IPR036102">
    <property type="entry name" value="OsmC/Ohrsf"/>
</dbReference>